<feature type="compositionally biased region" description="Basic and acidic residues" evidence="1">
    <location>
        <begin position="107"/>
        <end position="116"/>
    </location>
</feature>
<dbReference type="Proteomes" id="UP000663865">
    <property type="component" value="Unassembled WGS sequence"/>
</dbReference>
<proteinExistence type="predicted"/>
<organism evidence="2 3">
    <name type="scientific">Rotaria socialis</name>
    <dbReference type="NCBI Taxonomy" id="392032"/>
    <lineage>
        <taxon>Eukaryota</taxon>
        <taxon>Metazoa</taxon>
        <taxon>Spiralia</taxon>
        <taxon>Gnathifera</taxon>
        <taxon>Rotifera</taxon>
        <taxon>Eurotatoria</taxon>
        <taxon>Bdelloidea</taxon>
        <taxon>Philodinida</taxon>
        <taxon>Philodinidae</taxon>
        <taxon>Rotaria</taxon>
    </lineage>
</organism>
<accession>A0A817UCX0</accession>
<dbReference type="AlphaFoldDB" id="A0A817UCX0"/>
<protein>
    <submittedName>
        <fullName evidence="2">Uncharacterized protein</fullName>
    </submittedName>
</protein>
<evidence type="ECO:0000313" key="3">
    <source>
        <dbReference type="Proteomes" id="UP000663865"/>
    </source>
</evidence>
<feature type="compositionally biased region" description="Polar residues" evidence="1">
    <location>
        <begin position="19"/>
        <end position="38"/>
    </location>
</feature>
<gene>
    <name evidence="2" type="ORF">KIK155_LOCUS1119</name>
</gene>
<evidence type="ECO:0000256" key="1">
    <source>
        <dbReference type="SAM" id="MobiDB-lite"/>
    </source>
</evidence>
<feature type="compositionally biased region" description="Polar residues" evidence="1">
    <location>
        <begin position="156"/>
        <end position="166"/>
    </location>
</feature>
<dbReference type="EMBL" id="CAJNYV010000030">
    <property type="protein sequence ID" value="CAF3326912.1"/>
    <property type="molecule type" value="Genomic_DNA"/>
</dbReference>
<comment type="caution">
    <text evidence="2">The sequence shown here is derived from an EMBL/GenBank/DDBJ whole genome shotgun (WGS) entry which is preliminary data.</text>
</comment>
<feature type="region of interest" description="Disordered" evidence="1">
    <location>
        <begin position="1"/>
        <end position="309"/>
    </location>
</feature>
<feature type="compositionally biased region" description="Basic and acidic residues" evidence="1">
    <location>
        <begin position="288"/>
        <end position="302"/>
    </location>
</feature>
<reference evidence="2" key="1">
    <citation type="submission" date="2021-02" db="EMBL/GenBank/DDBJ databases">
        <authorList>
            <person name="Nowell W R."/>
        </authorList>
    </citation>
    <scope>NUCLEOTIDE SEQUENCE</scope>
</reference>
<feature type="compositionally biased region" description="Basic and acidic residues" evidence="1">
    <location>
        <begin position="63"/>
        <end position="72"/>
    </location>
</feature>
<name>A0A817UCX0_9BILA</name>
<evidence type="ECO:0000313" key="2">
    <source>
        <dbReference type="EMBL" id="CAF3326912.1"/>
    </source>
</evidence>
<sequence>MSYSIHNPLSEHPSEHTKSPNQTKTSTKSDPSESAQQTKPPPHDSRETPKAGQQPTVVPVKGAPRDSGERTKPGQHRTAGPVKGGPPDSIHPTKAGQQPTVVPVKGGPRDSGERTKAGRHRTAGPVKGGPRDSVQPTKAGQLPTVVPVKGGPRDSVQPTKAGQQPTAGPVKGGPRDSVQPTKAGHQPVGQLPTVVPVKGGPRDSVPPTRAGQLPTVVPVKGGPRDSVQPTKAGQHPTAGPGKVGPRDSLQPRKPCQRRRVSPVKGGRRDSVESTESGSDESGVVPKFATEKRRELMARERSSISRKKGGAARKALGGWVSGIGIRGIVSTVSTKRHRNCDTILSAEIDCENGHKISTDMDKILGSFLVNNCSSRIFSADISLSEGVIAKLSSLLNEQLLHNGSKDEPNISFMKAIGNETHTRFYYSCIADKEYHTEIEAALRTICKDKGLHDTIDEYQRSSCNEDSSILDSSSDDYSHSSFENTEQPDEKFQSDSSDSTFLNASKECKSKRTSNKCTKRRTGHITRILSTTYDLGFKQRGGYNSACARCALRKISSTLLLEGITLEQISSRLCGRFPQNFKYILAAEVRKYQRVGLKSIEITSISVDQKQNLIVDFDIIVDPQYNALVRSALRRAVITLDLKRVFKYQQRY</sequence>
<feature type="region of interest" description="Disordered" evidence="1">
    <location>
        <begin position="464"/>
        <end position="499"/>
    </location>
</feature>